<evidence type="ECO:0000313" key="2">
    <source>
        <dbReference type="EMBL" id="SBW04603.1"/>
    </source>
</evidence>
<proteinExistence type="predicted"/>
<dbReference type="RefSeq" id="WP_296943030.1">
    <property type="nucleotide sequence ID" value="NZ_LT599032.1"/>
</dbReference>
<evidence type="ECO:0000256" key="1">
    <source>
        <dbReference type="SAM" id="MobiDB-lite"/>
    </source>
</evidence>
<feature type="compositionally biased region" description="Basic and acidic residues" evidence="1">
    <location>
        <begin position="77"/>
        <end position="89"/>
    </location>
</feature>
<gene>
    <name evidence="2" type="ORF">KL86DYS1_30885</name>
</gene>
<name>A0A212JYV7_9BACT</name>
<reference evidence="2" key="1">
    <citation type="submission" date="2016-04" db="EMBL/GenBank/DDBJ databases">
        <authorList>
            <person name="Evans L.H."/>
            <person name="Alamgir A."/>
            <person name="Owens N."/>
            <person name="Weber N.D."/>
            <person name="Virtaneva K."/>
            <person name="Barbian K."/>
            <person name="Babar A."/>
            <person name="Rosenke K."/>
        </authorList>
    </citation>
    <scope>NUCLEOTIDE SEQUENCE</scope>
    <source>
        <strain evidence="2">86-1</strain>
    </source>
</reference>
<feature type="region of interest" description="Disordered" evidence="1">
    <location>
        <begin position="77"/>
        <end position="102"/>
    </location>
</feature>
<protein>
    <recommendedName>
        <fullName evidence="3">Secretion system C-terminal sorting domain-containing protein</fullName>
    </recommendedName>
</protein>
<dbReference type="InterPro" id="IPR026444">
    <property type="entry name" value="Secre_tail"/>
</dbReference>
<dbReference type="NCBIfam" id="TIGR04183">
    <property type="entry name" value="Por_Secre_tail"/>
    <property type="match status" value="1"/>
</dbReference>
<sequence>MKLRLVLVVLLLLPLFLKGQSDVIFYSKGKMYVKYKDATAPEVKGESSSTTLYISGSAKFVTGASIKQKGRTEITKDFINAKDPSKKDDTDESPQLFVGKDDSTEDDGVIAFVGKPLWNATLGRNVATLQRIYGNNLDVATATWDRSLQKQYNWVNFPTISVEKGEPVSISEGGKTKYTDDWRNLGYLVVDTSAAISVDYIRADKHNRFAVNASYDKNDVDRINSGHARINHVHSKTLADPLALARYSQVNLKMYDYETGSSPVDDGAFEAGSIANRPVPSSSTFGKTLRTGVPHPQGEGWNYLTGFTPPFEQLGADYMFYHTLTKPNGSSITSYEGPIVDPFFRMQAGRGYFISMEVSHADHTSGEGNINGRWDFFGSNRGIFNERRARGGYVFNRSVFQDYLSVPEDQLLAGEQRMDNFSRFLYDNTTVAGIFDQATKLPLSTTYNVYGETDRPLKGLNLPQWMEEVNGVNKDRSRYELMDQEKFNVGPVTVDLVPGLNFLGNPFMAPISLNPLLGFNANPENDGTYAELGEASGIANGFESTMFTPAGASSKVTISSVSPTADVRAKYWLINQALVKYYPTENIFRYRTTYDFVSRVGASAISDVQPGRTSAPGTGIPSTEGGANWNPLTHVISPMQMFCLQASKSVTIKIDSALQVFGLPRFAKSAEATKASVSGDNTSIMKDWFIVEAKSNNGLAADRATVIFNDNAKPQYKEDSYDTRKGVSEAFETYEDVINGKPTKTSFEQSKAIVYTKSSDQENLLGNAIPTQTKELALYFMTPSSTQEMTLRFYGLENIESVPGVWLIDRYLDNKTVKITPETEYTFVSEAASNSTSEVNDNRFILRFYDAGGSVIEKEQMAISCYYNSSTLYISGLIEDDVNSDVVIYDMQGRLMGRTKITELQQPWSYVKPLNIGTYIAKITGKRNHTVKFVNLQN</sequence>
<dbReference type="EMBL" id="FLUM01000003">
    <property type="protein sequence ID" value="SBW04603.1"/>
    <property type="molecule type" value="Genomic_DNA"/>
</dbReference>
<dbReference type="AlphaFoldDB" id="A0A212JYV7"/>
<organism evidence="2">
    <name type="scientific">uncultured Dysgonomonas sp</name>
    <dbReference type="NCBI Taxonomy" id="206096"/>
    <lineage>
        <taxon>Bacteria</taxon>
        <taxon>Pseudomonadati</taxon>
        <taxon>Bacteroidota</taxon>
        <taxon>Bacteroidia</taxon>
        <taxon>Bacteroidales</taxon>
        <taxon>Dysgonomonadaceae</taxon>
        <taxon>Dysgonomonas</taxon>
        <taxon>environmental samples</taxon>
    </lineage>
</organism>
<accession>A0A212JYV7</accession>
<evidence type="ECO:0008006" key="3">
    <source>
        <dbReference type="Google" id="ProtNLM"/>
    </source>
</evidence>